<evidence type="ECO:0000313" key="8">
    <source>
        <dbReference type="EMBL" id="MDH1437971.1"/>
    </source>
</evidence>
<evidence type="ECO:0000313" key="4">
    <source>
        <dbReference type="EMBL" id="MDG9787743.1"/>
    </source>
</evidence>
<evidence type="ECO:0000313" key="11">
    <source>
        <dbReference type="Proteomes" id="UP000249282"/>
    </source>
</evidence>
<evidence type="ECO:0000313" key="7">
    <source>
        <dbReference type="EMBL" id="MDH0969795.1"/>
    </source>
</evidence>
<keyword evidence="1" id="KW-0732">Signal</keyword>
<evidence type="ECO:0000313" key="6">
    <source>
        <dbReference type="EMBL" id="MDH0825832.1"/>
    </source>
</evidence>
<dbReference type="EMBL" id="QFQJ01000013">
    <property type="protein sequence ID" value="PZQ92815.1"/>
    <property type="molecule type" value="Genomic_DNA"/>
</dbReference>
<dbReference type="EMBL" id="JAOECG010000016">
    <property type="protein sequence ID" value="MDG9787743.1"/>
    <property type="molecule type" value="Genomic_DNA"/>
</dbReference>
<proteinExistence type="predicted"/>
<dbReference type="Proteomes" id="UP000276980">
    <property type="component" value="Chromosome"/>
</dbReference>
<dbReference type="EMBL" id="JAOCCL010000008">
    <property type="protein sequence ID" value="MDH0825832.1"/>
    <property type="molecule type" value="Genomic_DNA"/>
</dbReference>
<reference evidence="3 12" key="1">
    <citation type="submission" date="2017-06" db="EMBL/GenBank/DDBJ databases">
        <title>Complete Genome Sequence of the Carbazole-Degrading Bacterium Acinetobacter johnsonii IC001.</title>
        <authorList>
            <person name="Vejarano F."/>
            <person name="Suzuki-Minakuchi C."/>
            <person name="Ohtsubo Y."/>
            <person name="Tsuda M."/>
            <person name="Okada K."/>
            <person name="Nojiri H."/>
        </authorList>
    </citation>
    <scope>NUCLEOTIDE SEQUENCE [LARGE SCALE GENOMIC DNA]</scope>
    <source>
        <strain evidence="3 12">IC001</strain>
    </source>
</reference>
<evidence type="ECO:0000313" key="5">
    <source>
        <dbReference type="EMBL" id="MDH0657366.1"/>
    </source>
</evidence>
<sequence length="124" mass="13615">MIKSLTLRNFFGLGMAIMISQSAFALEGLSTEEANTIVKEDIAAAQVMTEFCPALVGQGPKIESNIQTLIQTYLQDYSDKSMTYAKLQSDSEYQSILKEARTDAKGTDKAEQKSVCDDVVNFEG</sequence>
<keyword evidence="13" id="KW-1185">Reference proteome</keyword>
<accession>A0A2W5S1H1</accession>
<dbReference type="NCBIfam" id="NF047330">
    <property type="entry name" value="MCR_0457_fam"/>
    <property type="match status" value="1"/>
</dbReference>
<protein>
    <recommendedName>
        <fullName evidence="2">DUF7944 domain-containing protein</fullName>
    </recommendedName>
</protein>
<dbReference type="EMBL" id="JAOCIL010000001">
    <property type="protein sequence ID" value="MDH1437971.1"/>
    <property type="molecule type" value="Genomic_DNA"/>
</dbReference>
<name>A0A2W5S1H1_ACIJO</name>
<dbReference type="EMBL" id="CP022298">
    <property type="protein sequence ID" value="AZN63581.1"/>
    <property type="molecule type" value="Genomic_DNA"/>
</dbReference>
<evidence type="ECO:0000259" key="2">
    <source>
        <dbReference type="Pfam" id="PF25642"/>
    </source>
</evidence>
<feature type="domain" description="DUF7944" evidence="2">
    <location>
        <begin position="39"/>
        <end position="119"/>
    </location>
</feature>
<feature type="chain" id="PRO_5044582279" description="DUF7944 domain-containing protein" evidence="1">
    <location>
        <begin position="26"/>
        <end position="124"/>
    </location>
</feature>
<reference evidence="10 13" key="4">
    <citation type="submission" date="2023-04" db="EMBL/GenBank/DDBJ databases">
        <title>Acinetobacter johnsonii isolate AYTCM encoding NDM-1, OXA-58 and PER-1.</title>
        <authorList>
            <person name="Tian C."/>
            <person name="Wang S."/>
            <person name="Fan X."/>
            <person name="Xia D."/>
        </authorList>
    </citation>
    <scope>NUCLEOTIDE SEQUENCE [LARGE SCALE GENOMIC DNA]</scope>
    <source>
        <strain evidence="10 13">AYTCM</strain>
    </source>
</reference>
<dbReference type="Proteomes" id="UP001159915">
    <property type="component" value="Unassembled WGS sequence"/>
</dbReference>
<reference evidence="9 11" key="2">
    <citation type="submission" date="2017-11" db="EMBL/GenBank/DDBJ databases">
        <title>Infants hospitalized years apart are colonized by the same room-sourced microbial strains.</title>
        <authorList>
            <person name="Brooks B."/>
            <person name="Olm M.R."/>
            <person name="Firek B.A."/>
            <person name="Baker R."/>
            <person name="Thomas B.C."/>
            <person name="Morowitz M.J."/>
            <person name="Banfield J.F."/>
        </authorList>
    </citation>
    <scope>NUCLEOTIDE SEQUENCE [LARGE SCALE GENOMIC DNA]</scope>
    <source>
        <strain evidence="9">S2_003_000_R3_20</strain>
    </source>
</reference>
<dbReference type="AlphaFoldDB" id="A0A2W5S1H1"/>
<dbReference type="EMBL" id="JAOCBE010000001">
    <property type="protein sequence ID" value="MDH0969795.1"/>
    <property type="molecule type" value="Genomic_DNA"/>
</dbReference>
<evidence type="ECO:0000313" key="13">
    <source>
        <dbReference type="Proteomes" id="UP001244586"/>
    </source>
</evidence>
<evidence type="ECO:0000313" key="10">
    <source>
        <dbReference type="EMBL" id="WMG17255.1"/>
    </source>
</evidence>
<dbReference type="Proteomes" id="UP001161567">
    <property type="component" value="Unassembled WGS sequence"/>
</dbReference>
<reference evidence="4" key="3">
    <citation type="submission" date="2022-09" db="EMBL/GenBank/DDBJ databases">
        <title>Intensive care unit water sources are persistently colonized with multi-drug resistant bacteria and are the site of extensive horizontal gene transfer of antibiotic resistance genes.</title>
        <authorList>
            <person name="Diorio-Toth L."/>
        </authorList>
    </citation>
    <scope>NUCLEOTIDE SEQUENCE</scope>
    <source>
        <strain evidence="8">GD03725</strain>
        <strain evidence="5">GD03851</strain>
        <strain evidence="6">GD03885</strain>
        <strain evidence="7">GD03920</strain>
        <strain evidence="4">GD04065</strain>
    </source>
</reference>
<dbReference type="EMBL" id="CP121776">
    <property type="protein sequence ID" value="WMG17255.1"/>
    <property type="molecule type" value="Genomic_DNA"/>
</dbReference>
<evidence type="ECO:0000313" key="3">
    <source>
        <dbReference type="EMBL" id="AZN63581.1"/>
    </source>
</evidence>
<organism evidence="9 11">
    <name type="scientific">Acinetobacter johnsonii</name>
    <dbReference type="NCBI Taxonomy" id="40214"/>
    <lineage>
        <taxon>Bacteria</taxon>
        <taxon>Pseudomonadati</taxon>
        <taxon>Pseudomonadota</taxon>
        <taxon>Gammaproteobacteria</taxon>
        <taxon>Moraxellales</taxon>
        <taxon>Moraxellaceae</taxon>
        <taxon>Acinetobacter</taxon>
    </lineage>
</organism>
<dbReference type="Proteomes" id="UP000249282">
    <property type="component" value="Unassembled WGS sequence"/>
</dbReference>
<feature type="signal peptide" evidence="1">
    <location>
        <begin position="1"/>
        <end position="25"/>
    </location>
</feature>
<dbReference type="Proteomes" id="UP001244586">
    <property type="component" value="Chromosome"/>
</dbReference>
<evidence type="ECO:0000256" key="1">
    <source>
        <dbReference type="SAM" id="SignalP"/>
    </source>
</evidence>
<gene>
    <name evidence="3" type="ORF">CFH90_05895</name>
    <name evidence="9" type="ORF">DI542_04320</name>
    <name evidence="7" type="ORF">N5C10_11210</name>
    <name evidence="6" type="ORF">N5C97_04865</name>
    <name evidence="5" type="ORF">N5D11_14825</name>
    <name evidence="8" type="ORF">N5I27_06080</name>
    <name evidence="4" type="ORF">N7566_12260</name>
    <name evidence="10" type="ORF">QBJ73_12740</name>
</gene>
<evidence type="ECO:0000313" key="12">
    <source>
        <dbReference type="Proteomes" id="UP000276980"/>
    </source>
</evidence>
<dbReference type="Proteomes" id="UP001160116">
    <property type="component" value="Unassembled WGS sequence"/>
</dbReference>
<dbReference type="Pfam" id="PF25642">
    <property type="entry name" value="DUF7944"/>
    <property type="match status" value="1"/>
</dbReference>
<evidence type="ECO:0000313" key="9">
    <source>
        <dbReference type="EMBL" id="PZQ92815.1"/>
    </source>
</evidence>
<dbReference type="Proteomes" id="UP001161099">
    <property type="component" value="Unassembled WGS sequence"/>
</dbReference>
<dbReference type="EMBL" id="JAOCDR010000053">
    <property type="protein sequence ID" value="MDH0657366.1"/>
    <property type="molecule type" value="Genomic_DNA"/>
</dbReference>
<dbReference type="RefSeq" id="WP_010326344.1">
    <property type="nucleotide sequence ID" value="NZ_BJUJ01000025.1"/>
</dbReference>
<dbReference type="Proteomes" id="UP001157887">
    <property type="component" value="Unassembled WGS sequence"/>
</dbReference>
<dbReference type="InterPro" id="IPR057704">
    <property type="entry name" value="DUF7944"/>
</dbReference>